<evidence type="ECO:0000313" key="1">
    <source>
        <dbReference type="EMBL" id="SKB61465.1"/>
    </source>
</evidence>
<protein>
    <submittedName>
        <fullName evidence="1">Uncharacterized protein</fullName>
    </submittedName>
</protein>
<dbReference type="RefSeq" id="WP_082213898.1">
    <property type="nucleotide sequence ID" value="NZ_FUZA01000001.1"/>
</dbReference>
<keyword evidence="2" id="KW-1185">Reference proteome</keyword>
<gene>
    <name evidence="1" type="ORF">SAMN05660293_01434</name>
</gene>
<dbReference type="OrthoDB" id="964950at2"/>
<sequence>MTTLRVSILNPKATKLLKDLADLELIAIEKQSASGFASILKRLRSKNKSVPNMDEITREVELVRSKRYEK</sequence>
<proteinExistence type="predicted"/>
<dbReference type="EMBL" id="FUZA01000001">
    <property type="protein sequence ID" value="SKB61465.1"/>
    <property type="molecule type" value="Genomic_DNA"/>
</dbReference>
<dbReference type="Proteomes" id="UP000190897">
    <property type="component" value="Unassembled WGS sequence"/>
</dbReference>
<evidence type="ECO:0000313" key="2">
    <source>
        <dbReference type="Proteomes" id="UP000190897"/>
    </source>
</evidence>
<organism evidence="1 2">
    <name type="scientific">Dyadobacter psychrophilus</name>
    <dbReference type="NCBI Taxonomy" id="651661"/>
    <lineage>
        <taxon>Bacteria</taxon>
        <taxon>Pseudomonadati</taxon>
        <taxon>Bacteroidota</taxon>
        <taxon>Cytophagia</taxon>
        <taxon>Cytophagales</taxon>
        <taxon>Spirosomataceae</taxon>
        <taxon>Dyadobacter</taxon>
    </lineage>
</organism>
<reference evidence="2" key="1">
    <citation type="submission" date="2017-02" db="EMBL/GenBank/DDBJ databases">
        <authorList>
            <person name="Varghese N."/>
            <person name="Submissions S."/>
        </authorList>
    </citation>
    <scope>NUCLEOTIDE SEQUENCE [LARGE SCALE GENOMIC DNA]</scope>
    <source>
        <strain evidence="2">DSM 22270</strain>
    </source>
</reference>
<dbReference type="AlphaFoldDB" id="A0A1T5CPN8"/>
<name>A0A1T5CPN8_9BACT</name>
<dbReference type="STRING" id="651661.SAMN05660293_01434"/>
<accession>A0A1T5CPN8</accession>